<dbReference type="SUPFAM" id="SSF52266">
    <property type="entry name" value="SGNH hydrolase"/>
    <property type="match status" value="1"/>
</dbReference>
<keyword evidence="2" id="KW-1185">Reference proteome</keyword>
<evidence type="ECO:0000313" key="2">
    <source>
        <dbReference type="Proteomes" id="UP000007463"/>
    </source>
</evidence>
<dbReference type="HOGENOM" id="CLU_982636_0_0_10"/>
<reference evidence="2" key="2">
    <citation type="submission" date="2011-02" db="EMBL/GenBank/DDBJ databases">
        <title>The complete genome of Fluviicola taffensis DSM 16823.</title>
        <authorList>
            <consortium name="US DOE Joint Genome Institute (JGI-PGF)"/>
            <person name="Lucas S."/>
            <person name="Copeland A."/>
            <person name="Lapidus A."/>
            <person name="Bruce D."/>
            <person name="Goodwin L."/>
            <person name="Pitluck S."/>
            <person name="Kyrpides N."/>
            <person name="Mavromatis K."/>
            <person name="Ivanova N."/>
            <person name="Mikhailova N."/>
            <person name="Pagani I."/>
            <person name="Chertkov O."/>
            <person name="Detter J.C."/>
            <person name="Han C."/>
            <person name="Tapia R."/>
            <person name="Land M."/>
            <person name="Hauser L."/>
            <person name="Markowitz V."/>
            <person name="Cheng J.-F."/>
            <person name="Hugenholtz P."/>
            <person name="Woyke T."/>
            <person name="Wu D."/>
            <person name="Tindall B."/>
            <person name="Pomrenke H.G."/>
            <person name="Brambilla E."/>
            <person name="Klenk H.-P."/>
            <person name="Eisen J.A."/>
        </authorList>
    </citation>
    <scope>NUCLEOTIDE SEQUENCE [LARGE SCALE GENOMIC DNA]</scope>
    <source>
        <strain evidence="2">DSM 16823 / RW262 / RW262</strain>
    </source>
</reference>
<organism evidence="1 2">
    <name type="scientific">Fluviicola taffensis (strain DSM 16823 / NCIMB 13979 / RW262)</name>
    <dbReference type="NCBI Taxonomy" id="755732"/>
    <lineage>
        <taxon>Bacteria</taxon>
        <taxon>Pseudomonadati</taxon>
        <taxon>Bacteroidota</taxon>
        <taxon>Flavobacteriia</taxon>
        <taxon>Flavobacteriales</taxon>
        <taxon>Crocinitomicaceae</taxon>
        <taxon>Fluviicola</taxon>
    </lineage>
</organism>
<dbReference type="EMBL" id="CP002542">
    <property type="protein sequence ID" value="AEA42197.1"/>
    <property type="molecule type" value="Genomic_DNA"/>
</dbReference>
<name>F2IBW9_FLUTR</name>
<dbReference type="AlphaFoldDB" id="F2IBW9"/>
<accession>F2IBW9</accession>
<sequence length="283" mass="33610">MFYMPDIISLSNGPSTRQQIQYSFENASLLNYDMVIVGNSRTYRGLNPDKFNQRTFNFSHDNDSYNQIYFKLKFLEGKRKKISSVILGLDYFQFSFISNTRNYIYGDLLSDEYLKDYDTQNLFYQKIDYYINNIDPKNLKALSFKSKEEKPFLKENGQYISPGLATENDSIERDIKRLDFQTKYFKKVIDFCQKKKVRVFIVMPPCRSNELISYSKVEIDEFNAFIKTFTKIKNVYYLNYSTTSNFNTKDYTDITHLNEKAANRFSKMLNNDINHLIRTENSK</sequence>
<dbReference type="Gene3D" id="3.40.50.1110">
    <property type="entry name" value="SGNH hydrolase"/>
    <property type="match status" value="1"/>
</dbReference>
<reference evidence="1 2" key="1">
    <citation type="journal article" date="2011" name="Stand. Genomic Sci.">
        <title>Complete genome sequence of the gliding freshwater bacterium Fluviicola taffensis type strain (RW262).</title>
        <authorList>
            <person name="Woyke T."/>
            <person name="Chertkov O."/>
            <person name="Lapidus A."/>
            <person name="Nolan M."/>
            <person name="Lucas S."/>
            <person name="Del Rio T.G."/>
            <person name="Tice H."/>
            <person name="Cheng J.F."/>
            <person name="Tapia R."/>
            <person name="Han C."/>
            <person name="Goodwin L."/>
            <person name="Pitluck S."/>
            <person name="Liolios K."/>
            <person name="Pagani I."/>
            <person name="Ivanova N."/>
            <person name="Huntemann M."/>
            <person name="Mavromatis K."/>
            <person name="Mikhailova N."/>
            <person name="Pati A."/>
            <person name="Chen A."/>
            <person name="Palaniappan K."/>
            <person name="Land M."/>
            <person name="Hauser L."/>
            <person name="Brambilla E.M."/>
            <person name="Rohde M."/>
            <person name="Mwirichia R."/>
            <person name="Sikorski J."/>
            <person name="Tindall B.J."/>
            <person name="Goker M."/>
            <person name="Bristow J."/>
            <person name="Eisen J.A."/>
            <person name="Markowitz V."/>
            <person name="Hugenholtz P."/>
            <person name="Klenk H.P."/>
            <person name="Kyrpides N.C."/>
        </authorList>
    </citation>
    <scope>NUCLEOTIDE SEQUENCE [LARGE SCALE GENOMIC DNA]</scope>
    <source>
        <strain evidence="2">DSM 16823 / RW262 / RW262</strain>
    </source>
</reference>
<dbReference type="KEGG" id="fte:Fluta_0188"/>
<protein>
    <recommendedName>
        <fullName evidence="3">SGNH hydrolase-type esterase domain-containing protein</fullName>
    </recommendedName>
</protein>
<dbReference type="GO" id="GO:0016788">
    <property type="term" value="F:hydrolase activity, acting on ester bonds"/>
    <property type="evidence" value="ECO:0007669"/>
    <property type="project" value="UniProtKB-ARBA"/>
</dbReference>
<proteinExistence type="predicted"/>
<dbReference type="InterPro" id="IPR036514">
    <property type="entry name" value="SGNH_hydro_sf"/>
</dbReference>
<dbReference type="Proteomes" id="UP000007463">
    <property type="component" value="Chromosome"/>
</dbReference>
<gene>
    <name evidence="1" type="ordered locus">Fluta_0188</name>
</gene>
<evidence type="ECO:0008006" key="3">
    <source>
        <dbReference type="Google" id="ProtNLM"/>
    </source>
</evidence>
<evidence type="ECO:0000313" key="1">
    <source>
        <dbReference type="EMBL" id="AEA42197.1"/>
    </source>
</evidence>